<evidence type="ECO:0000313" key="2">
    <source>
        <dbReference type="EMBL" id="KAH0547345.1"/>
    </source>
</evidence>
<comment type="caution">
    <text evidence="2">The sequence shown here is derived from an EMBL/GenBank/DDBJ whole genome shotgun (WGS) entry which is preliminary data.</text>
</comment>
<feature type="signal peptide" evidence="1">
    <location>
        <begin position="1"/>
        <end position="16"/>
    </location>
</feature>
<keyword evidence="3" id="KW-1185">Reference proteome</keyword>
<dbReference type="EMBL" id="JAHXZJ010002237">
    <property type="protein sequence ID" value="KAH0547345.1"/>
    <property type="molecule type" value="Genomic_DNA"/>
</dbReference>
<gene>
    <name evidence="2" type="ORF">KQX54_018807</name>
</gene>
<dbReference type="Proteomes" id="UP000826195">
    <property type="component" value="Unassembled WGS sequence"/>
</dbReference>
<organism evidence="2 3">
    <name type="scientific">Cotesia glomerata</name>
    <name type="common">Lepidopteran parasitic wasp</name>
    <name type="synonym">Apanteles glomeratus</name>
    <dbReference type="NCBI Taxonomy" id="32391"/>
    <lineage>
        <taxon>Eukaryota</taxon>
        <taxon>Metazoa</taxon>
        <taxon>Ecdysozoa</taxon>
        <taxon>Arthropoda</taxon>
        <taxon>Hexapoda</taxon>
        <taxon>Insecta</taxon>
        <taxon>Pterygota</taxon>
        <taxon>Neoptera</taxon>
        <taxon>Endopterygota</taxon>
        <taxon>Hymenoptera</taxon>
        <taxon>Apocrita</taxon>
        <taxon>Ichneumonoidea</taxon>
        <taxon>Braconidae</taxon>
        <taxon>Microgastrinae</taxon>
        <taxon>Cotesia</taxon>
    </lineage>
</organism>
<sequence length="117" mass="13328">MLKEIFLLLSISCALGFFPDYSHELCKRPGLLCKDHAECCSGVCFEIGNIGWRSCIQIPEEITTRTASTTPKIEIYDFDSYNYSCDPVGRRCIVNKNCCSRNCYKNEIIMKPGMCVY</sequence>
<protein>
    <submittedName>
        <fullName evidence="2">Uncharacterized protein</fullName>
    </submittedName>
</protein>
<reference evidence="2 3" key="1">
    <citation type="journal article" date="2021" name="J. Hered.">
        <title>A chromosome-level genome assembly of the parasitoid wasp, Cotesia glomerata (Hymenoptera: Braconidae).</title>
        <authorList>
            <person name="Pinto B.J."/>
            <person name="Weis J.J."/>
            <person name="Gamble T."/>
            <person name="Ode P.J."/>
            <person name="Paul R."/>
            <person name="Zaspel J.M."/>
        </authorList>
    </citation>
    <scope>NUCLEOTIDE SEQUENCE [LARGE SCALE GENOMIC DNA]</scope>
    <source>
        <strain evidence="2">CgM1</strain>
    </source>
</reference>
<dbReference type="AlphaFoldDB" id="A0AAV7I7U6"/>
<proteinExistence type="predicted"/>
<name>A0AAV7I7U6_COTGL</name>
<accession>A0AAV7I7U6</accession>
<evidence type="ECO:0000313" key="3">
    <source>
        <dbReference type="Proteomes" id="UP000826195"/>
    </source>
</evidence>
<feature type="chain" id="PRO_5043877061" evidence="1">
    <location>
        <begin position="17"/>
        <end position="117"/>
    </location>
</feature>
<keyword evidence="1" id="KW-0732">Signal</keyword>
<evidence type="ECO:0000256" key="1">
    <source>
        <dbReference type="SAM" id="SignalP"/>
    </source>
</evidence>